<reference evidence="1 2" key="1">
    <citation type="submission" date="2018-03" db="EMBL/GenBank/DDBJ databases">
        <title>The ancient ancestry and fast evolution of plastids.</title>
        <authorList>
            <person name="Moore K.R."/>
            <person name="Magnabosco C."/>
            <person name="Momper L."/>
            <person name="Gold D.A."/>
            <person name="Bosak T."/>
            <person name="Fournier G.P."/>
        </authorList>
    </citation>
    <scope>NUCLEOTIDE SEQUENCE [LARGE SCALE GENOMIC DNA]</scope>
    <source>
        <strain evidence="1 2">CCALA 016</strain>
    </source>
</reference>
<dbReference type="RefSeq" id="WP_106458520.1">
    <property type="nucleotide sequence ID" value="NZ_PXOH01000027.1"/>
</dbReference>
<reference evidence="1 2" key="2">
    <citation type="submission" date="2018-03" db="EMBL/GenBank/DDBJ databases">
        <authorList>
            <person name="Keele B.F."/>
        </authorList>
    </citation>
    <scope>NUCLEOTIDE SEQUENCE [LARGE SCALE GENOMIC DNA]</scope>
    <source>
        <strain evidence="1 2">CCALA 016</strain>
    </source>
</reference>
<organism evidence="1 2">
    <name type="scientific">Aphanothece hegewaldii CCALA 016</name>
    <dbReference type="NCBI Taxonomy" id="2107694"/>
    <lineage>
        <taxon>Bacteria</taxon>
        <taxon>Bacillati</taxon>
        <taxon>Cyanobacteriota</taxon>
        <taxon>Cyanophyceae</taxon>
        <taxon>Oscillatoriophycideae</taxon>
        <taxon>Chroococcales</taxon>
        <taxon>Aphanothecaceae</taxon>
        <taxon>Aphanothece</taxon>
    </lineage>
</organism>
<evidence type="ECO:0000313" key="2">
    <source>
        <dbReference type="Proteomes" id="UP000239001"/>
    </source>
</evidence>
<keyword evidence="2" id="KW-1185">Reference proteome</keyword>
<protein>
    <submittedName>
        <fullName evidence="1">Uncharacterized protein</fullName>
    </submittedName>
</protein>
<dbReference type="EMBL" id="PXOH01000027">
    <property type="protein sequence ID" value="PSF34238.1"/>
    <property type="molecule type" value="Genomic_DNA"/>
</dbReference>
<evidence type="ECO:0000313" key="1">
    <source>
        <dbReference type="EMBL" id="PSF34238.1"/>
    </source>
</evidence>
<accession>A0A2T1LTK3</accession>
<dbReference type="Proteomes" id="UP000239001">
    <property type="component" value="Unassembled WGS sequence"/>
</dbReference>
<name>A0A2T1LTK3_9CHRO</name>
<comment type="caution">
    <text evidence="1">The sequence shown here is derived from an EMBL/GenBank/DDBJ whole genome shotgun (WGS) entry which is preliminary data.</text>
</comment>
<sequence>MDNLHRNHLVLVDPILSRNSQPTIWRKIQEFWTAFGWERNMLSLDPEIRQGGRNWWYVYESTINQLTYLESEQDIDMWLEQSFRNQSET</sequence>
<proteinExistence type="predicted"/>
<gene>
    <name evidence="1" type="ORF">C7H19_19100</name>
</gene>
<dbReference type="AlphaFoldDB" id="A0A2T1LTK3"/>